<gene>
    <name evidence="4" type="ORF">HH216_10125</name>
</gene>
<reference evidence="4 5" key="1">
    <citation type="submission" date="2020-04" db="EMBL/GenBank/DDBJ databases">
        <title>Genome sequencing of novel species.</title>
        <authorList>
            <person name="Heo J."/>
            <person name="Kim S.-J."/>
            <person name="Kim J.-S."/>
            <person name="Hong S.-B."/>
            <person name="Kwon S.-W."/>
        </authorList>
    </citation>
    <scope>NUCLEOTIDE SEQUENCE [LARGE SCALE GENOMIC DNA]</scope>
    <source>
        <strain evidence="4 5">CJU-R4</strain>
    </source>
</reference>
<evidence type="ECO:0000313" key="4">
    <source>
        <dbReference type="EMBL" id="QJD78745.1"/>
    </source>
</evidence>
<dbReference type="CDD" id="cd04276">
    <property type="entry name" value="ZnMc_MMP_like_2"/>
    <property type="match status" value="1"/>
</dbReference>
<feature type="domain" description="DUF5117" evidence="3">
    <location>
        <begin position="87"/>
        <end position="279"/>
    </location>
</feature>
<accession>A0A7L5DKY3</accession>
<feature type="domain" description="EcxA zinc-binding" evidence="2">
    <location>
        <begin position="409"/>
        <end position="722"/>
    </location>
</feature>
<dbReference type="AlphaFoldDB" id="A0A7L5DKY3"/>
<organism evidence="4 5">
    <name type="scientific">Spirosoma rhododendri</name>
    <dbReference type="NCBI Taxonomy" id="2728024"/>
    <lineage>
        <taxon>Bacteria</taxon>
        <taxon>Pseudomonadati</taxon>
        <taxon>Bacteroidota</taxon>
        <taxon>Cytophagia</taxon>
        <taxon>Cytophagales</taxon>
        <taxon>Cytophagaceae</taxon>
        <taxon>Spirosoma</taxon>
    </lineage>
</organism>
<dbReference type="SUPFAM" id="SSF55486">
    <property type="entry name" value="Metalloproteases ('zincins'), catalytic domain"/>
    <property type="match status" value="1"/>
</dbReference>
<dbReference type="InterPro" id="IPR024079">
    <property type="entry name" value="MetalloPept_cat_dom_sf"/>
</dbReference>
<dbReference type="InterPro" id="IPR034032">
    <property type="entry name" value="Zn_MMP-like_bac"/>
</dbReference>
<evidence type="ECO:0000259" key="2">
    <source>
        <dbReference type="Pfam" id="PF16313"/>
    </source>
</evidence>
<protein>
    <submittedName>
        <fullName evidence="4">DUF5117 domain-containing protein</fullName>
    </submittedName>
</protein>
<feature type="signal peptide" evidence="1">
    <location>
        <begin position="1"/>
        <end position="20"/>
    </location>
</feature>
<evidence type="ECO:0000313" key="5">
    <source>
        <dbReference type="Proteomes" id="UP000501128"/>
    </source>
</evidence>
<dbReference type="RefSeq" id="WP_169550713.1">
    <property type="nucleotide sequence ID" value="NZ_CP051677.1"/>
</dbReference>
<dbReference type="Pfam" id="PF16313">
    <property type="entry name" value="DUF4953"/>
    <property type="match status" value="1"/>
</dbReference>
<dbReference type="KEGG" id="srho:HH216_10125"/>
<dbReference type="Proteomes" id="UP000501128">
    <property type="component" value="Chromosome"/>
</dbReference>
<dbReference type="InterPro" id="IPR032534">
    <property type="entry name" value="EcxA_zinc-bd"/>
</dbReference>
<dbReference type="GO" id="GO:0008237">
    <property type="term" value="F:metallopeptidase activity"/>
    <property type="evidence" value="ECO:0007669"/>
    <property type="project" value="InterPro"/>
</dbReference>
<name>A0A7L5DKY3_9BACT</name>
<evidence type="ECO:0000256" key="1">
    <source>
        <dbReference type="SAM" id="SignalP"/>
    </source>
</evidence>
<feature type="chain" id="PRO_5029786455" evidence="1">
    <location>
        <begin position="21"/>
        <end position="826"/>
    </location>
</feature>
<dbReference type="EMBL" id="CP051677">
    <property type="protein sequence ID" value="QJD78745.1"/>
    <property type="molecule type" value="Genomic_DNA"/>
</dbReference>
<proteinExistence type="predicted"/>
<dbReference type="InterPro" id="IPR033413">
    <property type="entry name" value="DUF5117"/>
</dbReference>
<keyword evidence="5" id="KW-1185">Reference proteome</keyword>
<keyword evidence="1" id="KW-0732">Signal</keyword>
<sequence length="826" mass="91692">MHRFLLTLSLSLLSFFPVLAQSTAPASLPTIGVFTTGMDRNPGFLPFYWDARKGKIWLEIDKLDTELLYYPTLAQGIGSNDIGLDRGRLGQEHIVKFQRSGNKVLMIEPNYAYRALSNDPLERRAVEQSFAQSVHAGFEVAAEENGRVLVDLTPFLLQDAVGAVQDIARTKQGAYRFDATRSAMYMLQSKAFPQNTEFETIITLTGDQAGPYLREVVPTPAAVTMHQHHSFVQLPDDKYKPRLFDPRIGYGGIEFFDYASPVSQPIMKRYISRHRLEKKDPTAAVSEAVKPIVYYIDPGTPEPIRSALLEGTAWWNQAFDAAGYKNAFQVKLLPPDADPMDVRYNLVQWVHRSTRGWSYGASIIDPRTGEIIKGKVTLGSLRVRQDYLIAQGLVGSFGADTTQKAANDPMMAMSLARLRQLAAHEVGHTLGLPHNYIASTQGDTPFGRASVMDYPTMVATVKGNAIDISDAYATGIGAYDKWSIRYGYEQFVAGSNEKQQLDKLVSNMHKTGLSFLTDQDARPEGSVHPATHLWDNGANAVDELKRVMEVRRIALSNFSEKKIPVGTPMATLEEVFVPMYMFHRYQVEAAAKVVAGQTYTNALRGDGQAVMAPVPAAEQQRALDALVSTLTPSVLAVPDAVLKMLPPRPFRFNPNQREVFKRHTGLAFDALAPAEAVAGLTYRLLLNPDRCARLVRQHALDPKLMGLDALLNALNKQTQTNSTTNSPYWKEINQQNERLYVDALIRLASNKETDGSVKAAVHNELLTLNTRFTNAFKPGHYTYLHWAIGRYLNDPDQISTPGAMTPPDGAPIDPGQDWLSSPCDVY</sequence>
<dbReference type="PANTHER" id="PTHR38478">
    <property type="entry name" value="PEPTIDASE M1A AND M12B"/>
    <property type="match status" value="1"/>
</dbReference>
<evidence type="ECO:0000259" key="3">
    <source>
        <dbReference type="Pfam" id="PF17148"/>
    </source>
</evidence>
<dbReference type="PANTHER" id="PTHR38478:SF1">
    <property type="entry name" value="ZINC DEPENDENT METALLOPROTEASE DOMAIN LIPOPROTEIN"/>
    <property type="match status" value="1"/>
</dbReference>
<dbReference type="Gene3D" id="3.40.390.10">
    <property type="entry name" value="Collagenase (Catalytic Domain)"/>
    <property type="match status" value="1"/>
</dbReference>
<dbReference type="Pfam" id="PF17148">
    <property type="entry name" value="DUF5117"/>
    <property type="match status" value="1"/>
</dbReference>